<dbReference type="AlphaFoldDB" id="A0A6I3KQ99"/>
<feature type="chain" id="PRO_5026215677" description="HdeA/HdeB family protein" evidence="1">
    <location>
        <begin position="19"/>
        <end position="116"/>
    </location>
</feature>
<comment type="caution">
    <text evidence="2">The sequence shown here is derived from an EMBL/GenBank/DDBJ whole genome shotgun (WGS) entry which is preliminary data.</text>
</comment>
<proteinExistence type="predicted"/>
<evidence type="ECO:0008006" key="4">
    <source>
        <dbReference type="Google" id="ProtNLM"/>
    </source>
</evidence>
<evidence type="ECO:0000313" key="3">
    <source>
        <dbReference type="Proteomes" id="UP000440694"/>
    </source>
</evidence>
<gene>
    <name evidence="2" type="ORF">GIW81_17510</name>
</gene>
<protein>
    <recommendedName>
        <fullName evidence="4">HdeA/HdeB family protein</fullName>
    </recommendedName>
</protein>
<keyword evidence="3" id="KW-1185">Reference proteome</keyword>
<dbReference type="Proteomes" id="UP000440694">
    <property type="component" value="Unassembled WGS sequence"/>
</dbReference>
<keyword evidence="1" id="KW-0732">Signal</keyword>
<feature type="signal peptide" evidence="1">
    <location>
        <begin position="1"/>
        <end position="18"/>
    </location>
</feature>
<accession>A0A6I3KQ99</accession>
<evidence type="ECO:0000256" key="1">
    <source>
        <dbReference type="SAM" id="SignalP"/>
    </source>
</evidence>
<evidence type="ECO:0000313" key="2">
    <source>
        <dbReference type="EMBL" id="MTD96140.1"/>
    </source>
</evidence>
<organism evidence="2 3">
    <name type="scientific">Hyphomicrobium album</name>
    <dbReference type="NCBI Taxonomy" id="2665159"/>
    <lineage>
        <taxon>Bacteria</taxon>
        <taxon>Pseudomonadati</taxon>
        <taxon>Pseudomonadota</taxon>
        <taxon>Alphaproteobacteria</taxon>
        <taxon>Hyphomicrobiales</taxon>
        <taxon>Hyphomicrobiaceae</taxon>
        <taxon>Hyphomicrobium</taxon>
    </lineage>
</organism>
<sequence length="116" mass="12544">MLAVAFAALIATGTAAIAETSVKLPPNDYPTAARADYVFACMQTNGQNRMVLDKCACSIDQIAALLPYADYEAAETIMSVRQKGGESVAMFNSFAPLLEKVKNMKRAQVEAELRCF</sequence>
<reference evidence="2 3" key="1">
    <citation type="submission" date="2019-11" db="EMBL/GenBank/DDBJ databases">
        <title>Identification of a novel strain.</title>
        <authorList>
            <person name="Xu Q."/>
            <person name="Wang G."/>
        </authorList>
    </citation>
    <scope>NUCLEOTIDE SEQUENCE [LARGE SCALE GENOMIC DNA]</scope>
    <source>
        <strain evidence="3">xq</strain>
    </source>
</reference>
<name>A0A6I3KQ99_9HYPH</name>
<dbReference type="EMBL" id="WMBQ01000002">
    <property type="protein sequence ID" value="MTD96140.1"/>
    <property type="molecule type" value="Genomic_DNA"/>
</dbReference>